<dbReference type="Proteomes" id="UP001237595">
    <property type="component" value="Unassembled WGS sequence"/>
</dbReference>
<dbReference type="RefSeq" id="WP_281456385.1">
    <property type="nucleotide sequence ID" value="NZ_JASAOF010000008.1"/>
</dbReference>
<sequence length="147" mass="16027">MHAPAPQRRTPPPRTRHMPPDDGARRMQPPRPRRTAPQAQRPRPPHARHELARPHRVSSAGTTLRSFTGALAMGSLVLSLILIGVQFWATGHGQQGPGVGAVVSQVVAALVAVALQTYADRHRDRNGGLAVAGVLIVVLGSLWFWWW</sequence>
<feature type="region of interest" description="Disordered" evidence="1">
    <location>
        <begin position="1"/>
        <end position="60"/>
    </location>
</feature>
<feature type="transmembrane region" description="Helical" evidence="2">
    <location>
        <begin position="66"/>
        <end position="89"/>
    </location>
</feature>
<name>A0ABT6PPY4_9PSEU</name>
<evidence type="ECO:0000256" key="1">
    <source>
        <dbReference type="SAM" id="MobiDB-lite"/>
    </source>
</evidence>
<comment type="caution">
    <text evidence="3">The sequence shown here is derived from an EMBL/GenBank/DDBJ whole genome shotgun (WGS) entry which is preliminary data.</text>
</comment>
<feature type="transmembrane region" description="Helical" evidence="2">
    <location>
        <begin position="127"/>
        <end position="146"/>
    </location>
</feature>
<keyword evidence="4" id="KW-1185">Reference proteome</keyword>
<keyword evidence="2" id="KW-1133">Transmembrane helix</keyword>
<keyword evidence="2" id="KW-0472">Membrane</keyword>
<organism evidence="3 4">
    <name type="scientific">Saccharopolyspora ipomoeae</name>
    <dbReference type="NCBI Taxonomy" id="3042027"/>
    <lineage>
        <taxon>Bacteria</taxon>
        <taxon>Bacillati</taxon>
        <taxon>Actinomycetota</taxon>
        <taxon>Actinomycetes</taxon>
        <taxon>Pseudonocardiales</taxon>
        <taxon>Pseudonocardiaceae</taxon>
        <taxon>Saccharopolyspora</taxon>
    </lineage>
</organism>
<accession>A0ABT6PPY4</accession>
<evidence type="ECO:0000313" key="4">
    <source>
        <dbReference type="Proteomes" id="UP001237595"/>
    </source>
</evidence>
<keyword evidence="2" id="KW-0812">Transmembrane</keyword>
<proteinExistence type="predicted"/>
<dbReference type="EMBL" id="JASAOF010000008">
    <property type="protein sequence ID" value="MDI2030077.1"/>
    <property type="molecule type" value="Genomic_DNA"/>
</dbReference>
<feature type="transmembrane region" description="Helical" evidence="2">
    <location>
        <begin position="95"/>
        <end position="115"/>
    </location>
</feature>
<protein>
    <submittedName>
        <fullName evidence="3">Uncharacterized protein</fullName>
    </submittedName>
</protein>
<evidence type="ECO:0000256" key="2">
    <source>
        <dbReference type="SAM" id="Phobius"/>
    </source>
</evidence>
<reference evidence="3 4" key="1">
    <citation type="submission" date="2023-04" db="EMBL/GenBank/DDBJ databases">
        <title>Draft genome sequence of Saccharopolyspora sp. TS4A08 isolated from sweet potato rhizospheric soil.</title>
        <authorList>
            <person name="Suksaard P."/>
            <person name="Duangmal K."/>
        </authorList>
    </citation>
    <scope>NUCLEOTIDE SEQUENCE [LARGE SCALE GENOMIC DNA]</scope>
    <source>
        <strain evidence="3 4">TS4A08</strain>
    </source>
</reference>
<evidence type="ECO:0000313" key="3">
    <source>
        <dbReference type="EMBL" id="MDI2030077.1"/>
    </source>
</evidence>
<gene>
    <name evidence="3" type="ORF">QFW96_15725</name>
</gene>